<evidence type="ECO:0000256" key="3">
    <source>
        <dbReference type="PROSITE-ProRule" id="PRU00339"/>
    </source>
</evidence>
<dbReference type="Pfam" id="PF12895">
    <property type="entry name" value="ANAPC3"/>
    <property type="match status" value="1"/>
</dbReference>
<feature type="repeat" description="TPR" evidence="3">
    <location>
        <begin position="314"/>
        <end position="347"/>
    </location>
</feature>
<keyword evidence="1" id="KW-0677">Repeat</keyword>
<accession>A0A250FMM6</accession>
<dbReference type="Pfam" id="PF09976">
    <property type="entry name" value="TPR_21"/>
    <property type="match status" value="1"/>
</dbReference>
<evidence type="ECO:0000259" key="5">
    <source>
        <dbReference type="Pfam" id="PF09976"/>
    </source>
</evidence>
<dbReference type="SUPFAM" id="SSF48452">
    <property type="entry name" value="TPR-like"/>
    <property type="match status" value="5"/>
</dbReference>
<sequence>MKYKFVSALTIALLSQVSWGQSTAQYTHESKTLQKALSLYYQKQYKASSHFFRKELRRATTQAQKEQCSYYIASAALQGRQTGGDVLMQQYLKDYPTSPYATHANFEMGNYYFDKGDTKTAIAWYDKVQIPTLSAEQHEKFNFQYGYALFAHGDKETAQQYLSQVKDSKEYGKKAAYYLGYIAYDADDYQQANQFFQQVEQEKELSKNLSYYQADMNFKQGNFQKALEEGLHQLEKTNNPQYRSEINKIIGESYFNLKQYTKAIPYLEAYKGKNGTYTDTDLYYLGFAYYQQGDYQKAIGQFNRIINGKNQVAQNAYYHLAQCYLKTGQKQQALNAFRNAYQMNFSSEIRKDAHLNYARLSYEVGNAYESTPTVIQAYIDTYPNDHTQELKELLLDSYITSGNFPSALNMLEKSTSPDPKIYQQVAFLYALQLYGDGNFKEALPYFQKAKNSKAQSQVQARATYWSGETHYQLHEYPEAQRDFSAFLALKETTLAEYPNAFYGLGYALFNQKKYAEAAEYFSKYIQTQPEASRLADANLRLGDSYFAAGKYWPAMEAYDKVITANVSNTDYAAFQKAISYGIVDRVPKKIEALNAFITHYPKSNLREDAIYELANTYVGQGKMEKASELYEMLQSQYQEGTYTARAMLREGLMLYNKNENQKALAIFKKITQKYPSSPEAMQAVSSAKNIYAEMGKMEEYAAWAKALGYVKVSDSEIDSAAFDAAERLYVQNKKQEAKVALEKYLKDYPKGIGASQAEFYLAQIYFDENQKDKALPLYEKVLAQGRNEYSEQVLVRLSNIYLEKEDTDKVLPLLEEIEKTSSVAQNLIFARSNLMKAFYKKKEHAKAIVYAKKILAEKGADNRLKNDARVIMARAYMATGDEAEAEKQYAEVRKTASDALMAEALYYDAYFKNKAGQYKKSNEVVQKLAKEYGGYKEFSAKGLIVMAKNFYGLKDLYQANYILNSVLENFKNDPEITAQAKEALAEIKANEKKSNK</sequence>
<dbReference type="Pfam" id="PF13432">
    <property type="entry name" value="TPR_16"/>
    <property type="match status" value="2"/>
</dbReference>
<dbReference type="PANTHER" id="PTHR45586">
    <property type="entry name" value="TPR REPEAT-CONTAINING PROTEIN PA4667"/>
    <property type="match status" value="1"/>
</dbReference>
<dbReference type="OrthoDB" id="9814448at2"/>
<feature type="signal peptide" evidence="4">
    <location>
        <begin position="1"/>
        <end position="24"/>
    </location>
</feature>
<dbReference type="PROSITE" id="PS50005">
    <property type="entry name" value="TPR"/>
    <property type="match status" value="5"/>
</dbReference>
<dbReference type="InterPro" id="IPR011990">
    <property type="entry name" value="TPR-like_helical_dom_sf"/>
</dbReference>
<dbReference type="AlphaFoldDB" id="A0A250FMM6"/>
<evidence type="ECO:0000256" key="2">
    <source>
        <dbReference type="ARBA" id="ARBA00022803"/>
    </source>
</evidence>
<keyword evidence="2 3" id="KW-0802">TPR repeat</keyword>
<feature type="repeat" description="TPR" evidence="3">
    <location>
        <begin position="535"/>
        <end position="568"/>
    </location>
</feature>
<evidence type="ECO:0000313" key="6">
    <source>
        <dbReference type="EMBL" id="ATA86344.1"/>
    </source>
</evidence>
<dbReference type="InterPro" id="IPR019734">
    <property type="entry name" value="TPR_rpt"/>
</dbReference>
<dbReference type="InterPro" id="IPR051012">
    <property type="entry name" value="CellSynth/LPSAsmb/PSIAsmb"/>
</dbReference>
<evidence type="ECO:0000256" key="4">
    <source>
        <dbReference type="SAM" id="SignalP"/>
    </source>
</evidence>
<feature type="repeat" description="TPR" evidence="3">
    <location>
        <begin position="498"/>
        <end position="531"/>
    </location>
</feature>
<reference evidence="7" key="1">
    <citation type="submission" date="2017-06" db="EMBL/GenBank/DDBJ databases">
        <title>Capnocytophaga spp. assemblies.</title>
        <authorList>
            <person name="Gulvik C.A."/>
        </authorList>
    </citation>
    <scope>NUCLEOTIDE SEQUENCE [LARGE SCALE GENOMIC DNA]</scope>
    <source>
        <strain evidence="7">H1496</strain>
    </source>
</reference>
<dbReference type="Gene3D" id="1.25.40.10">
    <property type="entry name" value="Tetratricopeptide repeat domain"/>
    <property type="match status" value="8"/>
</dbReference>
<evidence type="ECO:0000256" key="1">
    <source>
        <dbReference type="ARBA" id="ARBA00022737"/>
    </source>
</evidence>
<dbReference type="PANTHER" id="PTHR45586:SF1">
    <property type="entry name" value="LIPOPOLYSACCHARIDE ASSEMBLY PROTEIN B"/>
    <property type="match status" value="1"/>
</dbReference>
<keyword evidence="4" id="KW-0732">Signal</keyword>
<dbReference type="RefSeq" id="WP_095909734.1">
    <property type="nucleotide sequence ID" value="NZ_CAUVLU010000001.1"/>
</dbReference>
<gene>
    <name evidence="6" type="ORF">CGC50_03705</name>
</gene>
<dbReference type="InterPro" id="IPR018704">
    <property type="entry name" value="SecYEG/CpoB_TPR"/>
</dbReference>
<name>A0A250FMM6_9FLAO</name>
<dbReference type="SMART" id="SM00028">
    <property type="entry name" value="TPR"/>
    <property type="match status" value="13"/>
</dbReference>
<proteinExistence type="predicted"/>
<dbReference type="KEGG" id="cgh:CGC50_03705"/>
<dbReference type="EMBL" id="CP022386">
    <property type="protein sequence ID" value="ATA86344.1"/>
    <property type="molecule type" value="Genomic_DNA"/>
</dbReference>
<feature type="repeat" description="TPR" evidence="3">
    <location>
        <begin position="755"/>
        <end position="788"/>
    </location>
</feature>
<protein>
    <recommendedName>
        <fullName evidence="5">Ancillary SecYEG translocon subunit/Cell division coordinator CpoB TPR domain-containing protein</fullName>
    </recommendedName>
</protein>
<feature type="chain" id="PRO_5012715978" description="Ancillary SecYEG translocon subunit/Cell division coordinator CpoB TPR domain-containing protein" evidence="4">
    <location>
        <begin position="25"/>
        <end position="996"/>
    </location>
</feature>
<evidence type="ECO:0000313" key="7">
    <source>
        <dbReference type="Proteomes" id="UP000217250"/>
    </source>
</evidence>
<organism evidence="6 7">
    <name type="scientific">Capnocytophaga gingivalis</name>
    <dbReference type="NCBI Taxonomy" id="1017"/>
    <lineage>
        <taxon>Bacteria</taxon>
        <taxon>Pseudomonadati</taxon>
        <taxon>Bacteroidota</taxon>
        <taxon>Flavobacteriia</taxon>
        <taxon>Flavobacteriales</taxon>
        <taxon>Flavobacteriaceae</taxon>
        <taxon>Capnocytophaga</taxon>
    </lineage>
</organism>
<feature type="repeat" description="TPR" evidence="3">
    <location>
        <begin position="279"/>
        <end position="312"/>
    </location>
</feature>
<feature type="domain" description="Ancillary SecYEG translocon subunit/Cell division coordinator CpoB TPR" evidence="5">
    <location>
        <begin position="707"/>
        <end position="821"/>
    </location>
</feature>
<dbReference type="GeneID" id="84807666"/>
<dbReference type="Proteomes" id="UP000217250">
    <property type="component" value="Chromosome"/>
</dbReference>